<dbReference type="Pfam" id="PF00332">
    <property type="entry name" value="Glyco_hydro_17"/>
    <property type="match status" value="1"/>
</dbReference>
<name>A0ABS8UW42_DATST</name>
<keyword evidence="5" id="KW-0479">Metal-binding</keyword>
<protein>
    <recommendedName>
        <fullName evidence="15">X8 domain-containing protein</fullName>
    </recommendedName>
</protein>
<sequence length="897" mass="100406">MAELCLLPVLFSFILLFFCNGASGYYLIGINYGTVADNLPPPTQVAAFIRDQTTVNKIKIFDANPEILRAFADTGVWVTVTVPNGDILSVSKPDGAQSWVDENVVPYYPHTRVDRICVGNEVMATSDKNLIAHLVPAMRAIHGALLEAGIGDIQVSTPHSLGIMASSQPPSSGRFKPVYDRVIFAPMLEFHRETKSPFMICPYPFFGFNDNSLDYALFKLNNGVYDEATGMNYTNMFDAQLDAVYSAMKALGYDDVDIVVAETGWPSAGDPNQPGVSLENAISYNVNLVRHVNSGVGTPLMPNRTFETYIFSLFNEDLKPSISERNFGLFRPDFSPVYDVGILRGTQVLPPAMAPEVWKKWCVPRADASDAALQSNIDFVCGSGIDCQPIQDGGPCYEPVTVRAHAAYAMNAYYQANGRNDNDCNFINTGVVTISDPRNLHQLGKLPHRSLQKLSNEYGDLIYLQLGSVRTLVVSSADVAKQIFRRHDVVFSGRPALYAARKLTYNCCNVSFAPYGDSWREIRKILVLELLSTKRVESFSSIRDEEVSRLVEEVGNSLNSCINISALALALSNNVVCRVAFGKGSDHERGEDNGEKKFHEILYETQELLAEFNVADYFPKMAWINKINGLDQRLEKNFRELDKFYDKVIEDHVDSRSWIKQRDDEDLVDVLLRIQKDPNQDVHLQDSHIKGLLADIFVAGTDTSAATIEWAMTELILNPRVMKKAQQEVRQIAKGEKKVHESDLYKLEYLKLVIKEIFRLHPPAPLLVPRVTISSCKIMEYEIPANTRVLINATAIGTDPKYWENPLAFLPERFLNKDINYKGQNFELLPFGAGRRGCPGINFSIPLVELAIANLLFHYDWTLPQGMEAKDLDMEEALGITMHKKTPLCLVASNNYL</sequence>
<comment type="caution">
    <text evidence="16">The sequence shown here is derived from an EMBL/GenBank/DDBJ whole genome shotgun (WGS) entry which is preliminary data.</text>
</comment>
<keyword evidence="17" id="KW-1185">Reference proteome</keyword>
<evidence type="ECO:0000313" key="17">
    <source>
        <dbReference type="Proteomes" id="UP000823775"/>
    </source>
</evidence>
<dbReference type="PROSITE" id="PS00086">
    <property type="entry name" value="CYTOCHROME_P450"/>
    <property type="match status" value="1"/>
</dbReference>
<evidence type="ECO:0000313" key="16">
    <source>
        <dbReference type="EMBL" id="MCD9638562.1"/>
    </source>
</evidence>
<dbReference type="PANTHER" id="PTHR47955:SF19">
    <property type="entry name" value="CYTOCHROME P450 71A9-LIKE ISOFORM X1"/>
    <property type="match status" value="1"/>
</dbReference>
<comment type="similarity">
    <text evidence="2 12">Belongs to the glycosyl hydrolase 17 family.</text>
</comment>
<dbReference type="InterPro" id="IPR036396">
    <property type="entry name" value="Cyt_P450_sf"/>
</dbReference>
<dbReference type="PROSITE" id="PS00587">
    <property type="entry name" value="GLYCOSYL_HYDROL_F17"/>
    <property type="match status" value="1"/>
</dbReference>
<evidence type="ECO:0000256" key="6">
    <source>
        <dbReference type="ARBA" id="ARBA00022729"/>
    </source>
</evidence>
<dbReference type="Pfam" id="PF00067">
    <property type="entry name" value="p450"/>
    <property type="match status" value="1"/>
</dbReference>
<dbReference type="SMART" id="SM00768">
    <property type="entry name" value="X8"/>
    <property type="match status" value="1"/>
</dbReference>
<dbReference type="SUPFAM" id="SSF51445">
    <property type="entry name" value="(Trans)glycosidases"/>
    <property type="match status" value="1"/>
</dbReference>
<feature type="chain" id="PRO_5047095753" description="X8 domain-containing protein" evidence="14">
    <location>
        <begin position="25"/>
        <end position="897"/>
    </location>
</feature>
<dbReference type="InterPro" id="IPR002401">
    <property type="entry name" value="Cyt_P450_E_grp-I"/>
</dbReference>
<dbReference type="Pfam" id="PF07983">
    <property type="entry name" value="X8"/>
    <property type="match status" value="1"/>
</dbReference>
<evidence type="ECO:0000256" key="10">
    <source>
        <dbReference type="ARBA" id="ARBA00023033"/>
    </source>
</evidence>
<dbReference type="InterPro" id="IPR012946">
    <property type="entry name" value="X8"/>
</dbReference>
<evidence type="ECO:0000259" key="15">
    <source>
        <dbReference type="SMART" id="SM00768"/>
    </source>
</evidence>
<dbReference type="PRINTS" id="PR00385">
    <property type="entry name" value="P450"/>
</dbReference>
<evidence type="ECO:0000256" key="3">
    <source>
        <dbReference type="ARBA" id="ARBA00010617"/>
    </source>
</evidence>
<dbReference type="Gene3D" id="3.20.20.80">
    <property type="entry name" value="Glycosidases"/>
    <property type="match status" value="1"/>
</dbReference>
<dbReference type="EMBL" id="JACEIK010002730">
    <property type="protein sequence ID" value="MCD9638562.1"/>
    <property type="molecule type" value="Genomic_DNA"/>
</dbReference>
<feature type="signal peptide" evidence="14">
    <location>
        <begin position="1"/>
        <end position="24"/>
    </location>
</feature>
<evidence type="ECO:0000256" key="4">
    <source>
        <dbReference type="ARBA" id="ARBA00022617"/>
    </source>
</evidence>
<keyword evidence="6 14" id="KW-0732">Signal</keyword>
<reference evidence="16 17" key="1">
    <citation type="journal article" date="2021" name="BMC Genomics">
        <title>Datura genome reveals duplications of psychoactive alkaloid biosynthetic genes and high mutation rate following tissue culture.</title>
        <authorList>
            <person name="Rajewski A."/>
            <person name="Carter-House D."/>
            <person name="Stajich J."/>
            <person name="Litt A."/>
        </authorList>
    </citation>
    <scope>NUCLEOTIDE SEQUENCE [LARGE SCALE GENOMIC DNA]</scope>
    <source>
        <strain evidence="16">AR-01</strain>
    </source>
</reference>
<gene>
    <name evidence="16" type="ORF">HAX54_022619</name>
</gene>
<evidence type="ECO:0000256" key="1">
    <source>
        <dbReference type="ARBA" id="ARBA00001971"/>
    </source>
</evidence>
<organism evidence="16 17">
    <name type="scientific">Datura stramonium</name>
    <name type="common">Jimsonweed</name>
    <name type="synonym">Common thornapple</name>
    <dbReference type="NCBI Taxonomy" id="4076"/>
    <lineage>
        <taxon>Eukaryota</taxon>
        <taxon>Viridiplantae</taxon>
        <taxon>Streptophyta</taxon>
        <taxon>Embryophyta</taxon>
        <taxon>Tracheophyta</taxon>
        <taxon>Spermatophyta</taxon>
        <taxon>Magnoliopsida</taxon>
        <taxon>eudicotyledons</taxon>
        <taxon>Gunneridae</taxon>
        <taxon>Pentapetalae</taxon>
        <taxon>asterids</taxon>
        <taxon>lamiids</taxon>
        <taxon>Solanales</taxon>
        <taxon>Solanaceae</taxon>
        <taxon>Solanoideae</taxon>
        <taxon>Datureae</taxon>
        <taxon>Datura</taxon>
    </lineage>
</organism>
<keyword evidence="7 13" id="KW-0378">Hydrolase</keyword>
<dbReference type="InterPro" id="IPR000490">
    <property type="entry name" value="Glyco_hydro_17"/>
</dbReference>
<evidence type="ECO:0000256" key="5">
    <source>
        <dbReference type="ARBA" id="ARBA00022723"/>
    </source>
</evidence>
<evidence type="ECO:0000256" key="7">
    <source>
        <dbReference type="ARBA" id="ARBA00022801"/>
    </source>
</evidence>
<evidence type="ECO:0000256" key="2">
    <source>
        <dbReference type="ARBA" id="ARBA00008773"/>
    </source>
</evidence>
<dbReference type="InterPro" id="IPR017853">
    <property type="entry name" value="GH"/>
</dbReference>
<dbReference type="Gene3D" id="1.10.630.10">
    <property type="entry name" value="Cytochrome P450"/>
    <property type="match status" value="1"/>
</dbReference>
<dbReference type="InterPro" id="IPR001128">
    <property type="entry name" value="Cyt_P450"/>
</dbReference>
<accession>A0ABS8UW42</accession>
<dbReference type="Proteomes" id="UP000823775">
    <property type="component" value="Unassembled WGS sequence"/>
</dbReference>
<comment type="cofactor">
    <cofactor evidence="1">
        <name>heme</name>
        <dbReference type="ChEBI" id="CHEBI:30413"/>
    </cofactor>
</comment>
<dbReference type="PRINTS" id="PR00463">
    <property type="entry name" value="EP450I"/>
</dbReference>
<evidence type="ECO:0000256" key="9">
    <source>
        <dbReference type="ARBA" id="ARBA00023004"/>
    </source>
</evidence>
<evidence type="ECO:0000256" key="13">
    <source>
        <dbReference type="RuleBase" id="RU004336"/>
    </source>
</evidence>
<evidence type="ECO:0000256" key="14">
    <source>
        <dbReference type="SAM" id="SignalP"/>
    </source>
</evidence>
<dbReference type="SUPFAM" id="SSF48264">
    <property type="entry name" value="Cytochrome P450"/>
    <property type="match status" value="1"/>
</dbReference>
<dbReference type="InterPro" id="IPR017972">
    <property type="entry name" value="Cyt_P450_CS"/>
</dbReference>
<keyword evidence="4" id="KW-0349">Heme</keyword>
<dbReference type="Gene3D" id="1.20.58.1040">
    <property type="match status" value="1"/>
</dbReference>
<dbReference type="CDD" id="cd11072">
    <property type="entry name" value="CYP71-like"/>
    <property type="match status" value="1"/>
</dbReference>
<evidence type="ECO:0000256" key="11">
    <source>
        <dbReference type="ARBA" id="ARBA00023295"/>
    </source>
</evidence>
<evidence type="ECO:0000256" key="12">
    <source>
        <dbReference type="RuleBase" id="RU004335"/>
    </source>
</evidence>
<feature type="domain" description="X8" evidence="15">
    <location>
        <begin position="360"/>
        <end position="443"/>
    </location>
</feature>
<keyword evidence="9" id="KW-0408">Iron</keyword>
<keyword evidence="8" id="KW-0560">Oxidoreductase</keyword>
<comment type="similarity">
    <text evidence="3">Belongs to the cytochrome P450 family.</text>
</comment>
<proteinExistence type="inferred from homology"/>
<evidence type="ECO:0000256" key="8">
    <source>
        <dbReference type="ARBA" id="ARBA00023002"/>
    </source>
</evidence>
<dbReference type="PANTHER" id="PTHR47955">
    <property type="entry name" value="CYTOCHROME P450 FAMILY 71 PROTEIN"/>
    <property type="match status" value="1"/>
</dbReference>
<keyword evidence="10" id="KW-0503">Monooxygenase</keyword>
<keyword evidence="11 13" id="KW-0326">Glycosidase</keyword>